<dbReference type="GO" id="GO:0005829">
    <property type="term" value="C:cytosol"/>
    <property type="evidence" value="ECO:0007669"/>
    <property type="project" value="TreeGrafter"/>
</dbReference>
<name>A0A4R2GMI0_9HYPH</name>
<dbReference type="AlphaFoldDB" id="A0A4R2GMI0"/>
<gene>
    <name evidence="7" type="ORF">EV666_1168</name>
</gene>
<keyword evidence="8" id="KW-1185">Reference proteome</keyword>
<evidence type="ECO:0000256" key="5">
    <source>
        <dbReference type="ARBA" id="ARBA00022840"/>
    </source>
</evidence>
<dbReference type="GO" id="GO:0008478">
    <property type="term" value="F:pyridoxal kinase activity"/>
    <property type="evidence" value="ECO:0007669"/>
    <property type="project" value="UniProtKB-EC"/>
</dbReference>
<evidence type="ECO:0000313" key="7">
    <source>
        <dbReference type="EMBL" id="TCO09975.1"/>
    </source>
</evidence>
<dbReference type="PANTHER" id="PTHR10534:SF2">
    <property type="entry name" value="PYRIDOXAL KINASE"/>
    <property type="match status" value="1"/>
</dbReference>
<evidence type="ECO:0000256" key="4">
    <source>
        <dbReference type="ARBA" id="ARBA00022777"/>
    </source>
</evidence>
<sequence length="282" mass="29814">MNILSIQSHVAYGHVGNAAAVFPMQRMGVEVWPILTVQFSNHTGYGAWTGPVFEGAMIAEIARGVEARGVFPQCDGVLSGYAGSAAIGEAILDVAARVRAANPEALYCCDPVIGDVGRGVFVRPDVPEFMRRQAMPAADVATPNQFELELLSGCQVTSMAEARDAIRIAHGLGPAVLLITSLHTAETPDDCIDMVASGPEGIWGVRTPRIDRYFTGAGDVTAALFFSHYLRERSVASAVSAAASSVHGLLAATAASGQSELQLVQAQEEFVAPSRRFEAIQL</sequence>
<dbReference type="SUPFAM" id="SSF53613">
    <property type="entry name" value="Ribokinase-like"/>
    <property type="match status" value="1"/>
</dbReference>
<evidence type="ECO:0000256" key="2">
    <source>
        <dbReference type="ARBA" id="ARBA00022679"/>
    </source>
</evidence>
<dbReference type="EC" id="2.7.1.35" evidence="1"/>
<keyword evidence="5" id="KW-0067">ATP-binding</keyword>
<comment type="caution">
    <text evidence="7">The sequence shown here is derived from an EMBL/GenBank/DDBJ whole genome shotgun (WGS) entry which is preliminary data.</text>
</comment>
<dbReference type="CDD" id="cd01173">
    <property type="entry name" value="pyridoxal_pyridoxamine_kinase"/>
    <property type="match status" value="1"/>
</dbReference>
<accession>A0A4R2GMI0</accession>
<evidence type="ECO:0000256" key="3">
    <source>
        <dbReference type="ARBA" id="ARBA00022741"/>
    </source>
</evidence>
<organism evidence="7 8">
    <name type="scientific">Camelimonas lactis</name>
    <dbReference type="NCBI Taxonomy" id="659006"/>
    <lineage>
        <taxon>Bacteria</taxon>
        <taxon>Pseudomonadati</taxon>
        <taxon>Pseudomonadota</taxon>
        <taxon>Alphaproteobacteria</taxon>
        <taxon>Hyphomicrobiales</taxon>
        <taxon>Chelatococcaceae</taxon>
        <taxon>Camelimonas</taxon>
    </lineage>
</organism>
<dbReference type="NCBIfam" id="TIGR00687">
    <property type="entry name" value="pyridox_kin"/>
    <property type="match status" value="1"/>
</dbReference>
<proteinExistence type="predicted"/>
<dbReference type="GO" id="GO:0009443">
    <property type="term" value="P:pyridoxal 5'-phosphate salvage"/>
    <property type="evidence" value="ECO:0007669"/>
    <property type="project" value="InterPro"/>
</dbReference>
<evidence type="ECO:0000256" key="1">
    <source>
        <dbReference type="ARBA" id="ARBA00012104"/>
    </source>
</evidence>
<dbReference type="InterPro" id="IPR004625">
    <property type="entry name" value="PyrdxlKinase"/>
</dbReference>
<dbReference type="GO" id="GO:0005524">
    <property type="term" value="F:ATP binding"/>
    <property type="evidence" value="ECO:0007669"/>
    <property type="project" value="UniProtKB-KW"/>
</dbReference>
<keyword evidence="4 7" id="KW-0418">Kinase</keyword>
<dbReference type="NCBIfam" id="NF004398">
    <property type="entry name" value="PRK05756.1"/>
    <property type="match status" value="1"/>
</dbReference>
<reference evidence="7 8" key="1">
    <citation type="submission" date="2019-03" db="EMBL/GenBank/DDBJ databases">
        <title>Genomic Encyclopedia of Type Strains, Phase IV (KMG-IV): sequencing the most valuable type-strain genomes for metagenomic binning, comparative biology and taxonomic classification.</title>
        <authorList>
            <person name="Goeker M."/>
        </authorList>
    </citation>
    <scope>NUCLEOTIDE SEQUENCE [LARGE SCALE GENOMIC DNA]</scope>
    <source>
        <strain evidence="7 8">DSM 22958</strain>
    </source>
</reference>
<protein>
    <recommendedName>
        <fullName evidence="1">pyridoxal kinase</fullName>
        <ecNumber evidence="1">2.7.1.35</ecNumber>
    </recommendedName>
</protein>
<keyword evidence="2" id="KW-0808">Transferase</keyword>
<feature type="domain" description="Pyridoxamine kinase/Phosphomethylpyrimidine kinase" evidence="6">
    <location>
        <begin position="92"/>
        <end position="259"/>
    </location>
</feature>
<dbReference type="Pfam" id="PF08543">
    <property type="entry name" value="Phos_pyr_kin"/>
    <property type="match status" value="1"/>
</dbReference>
<evidence type="ECO:0000313" key="8">
    <source>
        <dbReference type="Proteomes" id="UP000294881"/>
    </source>
</evidence>
<dbReference type="InterPro" id="IPR029056">
    <property type="entry name" value="Ribokinase-like"/>
</dbReference>
<evidence type="ECO:0000259" key="6">
    <source>
        <dbReference type="Pfam" id="PF08543"/>
    </source>
</evidence>
<dbReference type="Proteomes" id="UP000294881">
    <property type="component" value="Unassembled WGS sequence"/>
</dbReference>
<dbReference type="RefSeq" id="WP_132009982.1">
    <property type="nucleotide sequence ID" value="NZ_JBHUNN010000002.1"/>
</dbReference>
<dbReference type="InterPro" id="IPR013749">
    <property type="entry name" value="PM/HMP-P_kinase-1"/>
</dbReference>
<dbReference type="PANTHER" id="PTHR10534">
    <property type="entry name" value="PYRIDOXAL KINASE"/>
    <property type="match status" value="1"/>
</dbReference>
<dbReference type="OrthoDB" id="9800808at2"/>
<dbReference type="Gene3D" id="3.40.1190.20">
    <property type="match status" value="1"/>
</dbReference>
<dbReference type="EMBL" id="SLWL01000016">
    <property type="protein sequence ID" value="TCO09975.1"/>
    <property type="molecule type" value="Genomic_DNA"/>
</dbReference>
<keyword evidence="3" id="KW-0547">Nucleotide-binding</keyword>